<reference evidence="2 3" key="1">
    <citation type="submission" date="2019-07" db="EMBL/GenBank/DDBJ databases">
        <title>Whole genome shotgun sequence of Reyranella soli NBRC 108950.</title>
        <authorList>
            <person name="Hosoyama A."/>
            <person name="Uohara A."/>
            <person name="Ohji S."/>
            <person name="Ichikawa N."/>
        </authorList>
    </citation>
    <scope>NUCLEOTIDE SEQUENCE [LARGE SCALE GENOMIC DNA]</scope>
    <source>
        <strain evidence="2 3">NBRC 108950</strain>
    </source>
</reference>
<dbReference type="OrthoDB" id="7376514at2"/>
<comment type="caution">
    <text evidence="2">The sequence shown here is derived from an EMBL/GenBank/DDBJ whole genome shotgun (WGS) entry which is preliminary data.</text>
</comment>
<protein>
    <recommendedName>
        <fullName evidence="4">Lipoprotein</fullName>
    </recommendedName>
</protein>
<evidence type="ECO:0000256" key="1">
    <source>
        <dbReference type="SAM" id="MobiDB-lite"/>
    </source>
</evidence>
<dbReference type="RefSeq" id="WP_147147603.1">
    <property type="nucleotide sequence ID" value="NZ_BKAJ01000027.1"/>
</dbReference>
<keyword evidence="3" id="KW-1185">Reference proteome</keyword>
<feature type="region of interest" description="Disordered" evidence="1">
    <location>
        <begin position="42"/>
        <end position="153"/>
    </location>
</feature>
<dbReference type="EMBL" id="BKAJ01000027">
    <property type="protein sequence ID" value="GEP54237.1"/>
    <property type="molecule type" value="Genomic_DNA"/>
</dbReference>
<dbReference type="PROSITE" id="PS51257">
    <property type="entry name" value="PROKAR_LIPOPROTEIN"/>
    <property type="match status" value="1"/>
</dbReference>
<dbReference type="Proteomes" id="UP000321058">
    <property type="component" value="Unassembled WGS sequence"/>
</dbReference>
<proteinExistence type="predicted"/>
<evidence type="ECO:0000313" key="3">
    <source>
        <dbReference type="Proteomes" id="UP000321058"/>
    </source>
</evidence>
<gene>
    <name evidence="2" type="ORF">RSO01_14030</name>
</gene>
<organism evidence="2 3">
    <name type="scientific">Reyranella soli</name>
    <dbReference type="NCBI Taxonomy" id="1230389"/>
    <lineage>
        <taxon>Bacteria</taxon>
        <taxon>Pseudomonadati</taxon>
        <taxon>Pseudomonadota</taxon>
        <taxon>Alphaproteobacteria</taxon>
        <taxon>Hyphomicrobiales</taxon>
        <taxon>Reyranellaceae</taxon>
        <taxon>Reyranella</taxon>
    </lineage>
</organism>
<feature type="compositionally biased region" description="Basic and acidic residues" evidence="1">
    <location>
        <begin position="92"/>
        <end position="121"/>
    </location>
</feature>
<evidence type="ECO:0000313" key="2">
    <source>
        <dbReference type="EMBL" id="GEP54237.1"/>
    </source>
</evidence>
<dbReference type="AlphaFoldDB" id="A0A512N5G2"/>
<sequence>MRGKRTLMGKYIWRGLLAVSTVALLAGCGWFDGGAPVGKARPGADRQIAPTGTLPAANPGRQAEQTVVPANETRGTTPAIGSVVGAKGGQRAQKEAADKAAAERDAKEREQRNAADRDAKAKKQSVPSQTTPADSPPATAPAAPEPAPTAPKS</sequence>
<accession>A0A512N5G2</accession>
<name>A0A512N5G2_9HYPH</name>
<evidence type="ECO:0008006" key="4">
    <source>
        <dbReference type="Google" id="ProtNLM"/>
    </source>
</evidence>
<feature type="compositionally biased region" description="Pro residues" evidence="1">
    <location>
        <begin position="134"/>
        <end position="153"/>
    </location>
</feature>